<name>A0ABQ0BA81_9FIRM</name>
<keyword evidence="1" id="KW-1133">Transmembrane helix</keyword>
<keyword evidence="1" id="KW-0812">Transmembrane</keyword>
<keyword evidence="3" id="KW-1185">Reference proteome</keyword>
<proteinExistence type="predicted"/>
<dbReference type="Proteomes" id="UP001600943">
    <property type="component" value="Unassembled WGS sequence"/>
</dbReference>
<feature type="transmembrane region" description="Helical" evidence="1">
    <location>
        <begin position="12"/>
        <end position="32"/>
    </location>
</feature>
<feature type="transmembrane region" description="Helical" evidence="1">
    <location>
        <begin position="91"/>
        <end position="109"/>
    </location>
</feature>
<accession>A0ABQ0BA81</accession>
<dbReference type="EMBL" id="BAABYW010000001">
    <property type="protein sequence ID" value="GAA6408359.1"/>
    <property type="molecule type" value="Genomic_DNA"/>
</dbReference>
<gene>
    <name evidence="2" type="ORF">K040078D81_24760</name>
</gene>
<protein>
    <submittedName>
        <fullName evidence="2">Uncharacterized protein</fullName>
    </submittedName>
</protein>
<organism evidence="2 3">
    <name type="scientific">Blautia hominis</name>
    <dbReference type="NCBI Taxonomy" id="2025493"/>
    <lineage>
        <taxon>Bacteria</taxon>
        <taxon>Bacillati</taxon>
        <taxon>Bacillota</taxon>
        <taxon>Clostridia</taxon>
        <taxon>Lachnospirales</taxon>
        <taxon>Lachnospiraceae</taxon>
        <taxon>Blautia</taxon>
    </lineage>
</organism>
<dbReference type="RefSeq" id="WP_288889922.1">
    <property type="nucleotide sequence ID" value="NZ_BAABYW010000001.1"/>
</dbReference>
<keyword evidence="1" id="KW-0472">Membrane</keyword>
<evidence type="ECO:0000313" key="3">
    <source>
        <dbReference type="Proteomes" id="UP001600943"/>
    </source>
</evidence>
<sequence>MKEKQSCGIWKLFDKVGQFGTFLIWFAAILAVSMLASYFPLWVNLPVNVILPIIVLCKLKMVMFEKLKLSTLVVMRVLILLPLFGLMRGRLYVNIVLVFLIINCMEATITDLLKNHQPFNFVTGLFLSASVFTLAGEWFPNVAGPFTAIYTANAGPHTDTLFTTSQVMAIGTVCWLAAYTIWNWLFVVGEFSPAIGYLHIGILLSPILSVLLTGNPGLWLVFRANSLTCGGVFQIACKEQVEQRLENEKITAFVKKVRSRPVQIVCMIINLVLIAVPVILYFR</sequence>
<comment type="caution">
    <text evidence="2">The sequence shown here is derived from an EMBL/GenBank/DDBJ whole genome shotgun (WGS) entry which is preliminary data.</text>
</comment>
<evidence type="ECO:0000256" key="1">
    <source>
        <dbReference type="SAM" id="Phobius"/>
    </source>
</evidence>
<reference evidence="2 3" key="1">
    <citation type="submission" date="2024-04" db="EMBL/GenBank/DDBJ databases">
        <title>Defined microbial consortia suppress multidrug-resistant proinflammatory Enterobacteriaceae via ecological control.</title>
        <authorList>
            <person name="Furuichi M."/>
            <person name="Kawaguchi T."/>
            <person name="Pust M."/>
            <person name="Yasuma K."/>
            <person name="Plichta D."/>
            <person name="Hasegawa N."/>
            <person name="Ohya T."/>
            <person name="Bhattarai S."/>
            <person name="Sasajima S."/>
            <person name="Aoto Y."/>
            <person name="Tuganbaev T."/>
            <person name="Yaginuma M."/>
            <person name="Ueda M."/>
            <person name="Okahashi N."/>
            <person name="Amafuji K."/>
            <person name="Kiridooshi Y."/>
            <person name="Sugita K."/>
            <person name="Strazar M."/>
            <person name="Skelly A."/>
            <person name="Suda W."/>
            <person name="Hattori M."/>
            <person name="Nakamoto N."/>
            <person name="Caballero S."/>
            <person name="Norman J."/>
            <person name="Olle B."/>
            <person name="Tanoue T."/>
            <person name="Arita M."/>
            <person name="Bucci V."/>
            <person name="Atarashi K."/>
            <person name="Xavier R."/>
            <person name="Honda K."/>
        </authorList>
    </citation>
    <scope>NUCLEOTIDE SEQUENCE [LARGE SCALE GENOMIC DNA]</scope>
    <source>
        <strain evidence="3">k04-0078-D8-1</strain>
    </source>
</reference>
<evidence type="ECO:0000313" key="2">
    <source>
        <dbReference type="EMBL" id="GAA6408359.1"/>
    </source>
</evidence>
<feature type="transmembrane region" description="Helical" evidence="1">
    <location>
        <begin position="262"/>
        <end position="282"/>
    </location>
</feature>
<feature type="transmembrane region" description="Helical" evidence="1">
    <location>
        <begin position="194"/>
        <end position="212"/>
    </location>
</feature>
<feature type="transmembrane region" description="Helical" evidence="1">
    <location>
        <begin position="160"/>
        <end position="182"/>
    </location>
</feature>
<feature type="transmembrane region" description="Helical" evidence="1">
    <location>
        <begin position="69"/>
        <end position="85"/>
    </location>
</feature>